<dbReference type="CDD" id="cd09917">
    <property type="entry name" value="F-box_SF"/>
    <property type="match status" value="1"/>
</dbReference>
<accession>A0ABQ0LSV0</accession>
<evidence type="ECO:0000259" key="1">
    <source>
        <dbReference type="Pfam" id="PF12937"/>
    </source>
</evidence>
<evidence type="ECO:0000313" key="2">
    <source>
        <dbReference type="EMBL" id="GAT54208.1"/>
    </source>
</evidence>
<reference evidence="2" key="1">
    <citation type="submission" date="2014-09" db="EMBL/GenBank/DDBJ databases">
        <title>Genome sequence of the luminous mushroom Mycena chlorophos for searching fungal bioluminescence genes.</title>
        <authorList>
            <person name="Tanaka Y."/>
            <person name="Kasuga D."/>
            <person name="Oba Y."/>
            <person name="Hase S."/>
            <person name="Sato K."/>
            <person name="Oba Y."/>
            <person name="Sakakibara Y."/>
        </authorList>
    </citation>
    <scope>NUCLEOTIDE SEQUENCE</scope>
</reference>
<dbReference type="Gene3D" id="1.20.1280.50">
    <property type="match status" value="1"/>
</dbReference>
<evidence type="ECO:0000313" key="3">
    <source>
        <dbReference type="Proteomes" id="UP000815677"/>
    </source>
</evidence>
<dbReference type="Pfam" id="PF12937">
    <property type="entry name" value="F-box-like"/>
    <property type="match status" value="1"/>
</dbReference>
<dbReference type="EMBL" id="DF848546">
    <property type="protein sequence ID" value="GAT54208.1"/>
    <property type="molecule type" value="Genomic_DNA"/>
</dbReference>
<dbReference type="Proteomes" id="UP000815677">
    <property type="component" value="Unassembled WGS sequence"/>
</dbReference>
<protein>
    <recommendedName>
        <fullName evidence="1">F-box domain-containing protein</fullName>
    </recommendedName>
</protein>
<proteinExistence type="predicted"/>
<sequence>MASSAAQMQALLAHPQKQLPAVPYPVLSLPPEIISEIFIHTQNLSPKEGSDFPFYGSPNHPPLQLMLVCRTWHNIAVSTPALWSSFAVSFVGKHHLGPVFAAHLERTRNVLLDVEASGEEDMQSTDDFHAHFA</sequence>
<name>A0ABQ0LSV0_MYCCL</name>
<keyword evidence="3" id="KW-1185">Reference proteome</keyword>
<gene>
    <name evidence="2" type="ORF">MCHLO_11082</name>
</gene>
<dbReference type="InterPro" id="IPR001810">
    <property type="entry name" value="F-box_dom"/>
</dbReference>
<organism evidence="2 3">
    <name type="scientific">Mycena chlorophos</name>
    <name type="common">Agaric fungus</name>
    <name type="synonym">Agaricus chlorophos</name>
    <dbReference type="NCBI Taxonomy" id="658473"/>
    <lineage>
        <taxon>Eukaryota</taxon>
        <taxon>Fungi</taxon>
        <taxon>Dikarya</taxon>
        <taxon>Basidiomycota</taxon>
        <taxon>Agaricomycotina</taxon>
        <taxon>Agaricomycetes</taxon>
        <taxon>Agaricomycetidae</taxon>
        <taxon>Agaricales</taxon>
        <taxon>Marasmiineae</taxon>
        <taxon>Mycenaceae</taxon>
        <taxon>Mycena</taxon>
    </lineage>
</organism>
<feature type="domain" description="F-box" evidence="1">
    <location>
        <begin position="27"/>
        <end position="86"/>
    </location>
</feature>